<organism evidence="2 3">
    <name type="scientific">Pristionchus mayeri</name>
    <dbReference type="NCBI Taxonomy" id="1317129"/>
    <lineage>
        <taxon>Eukaryota</taxon>
        <taxon>Metazoa</taxon>
        <taxon>Ecdysozoa</taxon>
        <taxon>Nematoda</taxon>
        <taxon>Chromadorea</taxon>
        <taxon>Rhabditida</taxon>
        <taxon>Rhabditina</taxon>
        <taxon>Diplogasteromorpha</taxon>
        <taxon>Diplogasteroidea</taxon>
        <taxon>Neodiplogasteridae</taxon>
        <taxon>Pristionchus</taxon>
    </lineage>
</organism>
<dbReference type="Proteomes" id="UP001328107">
    <property type="component" value="Unassembled WGS sequence"/>
</dbReference>
<proteinExistence type="predicted"/>
<feature type="non-terminal residue" evidence="2">
    <location>
        <position position="74"/>
    </location>
</feature>
<gene>
    <name evidence="2" type="ORF">PMAYCL1PPCAC_25529</name>
</gene>
<dbReference type="AlphaFoldDB" id="A0AAN5I8G9"/>
<protein>
    <submittedName>
        <fullName evidence="2">Uncharacterized protein</fullName>
    </submittedName>
</protein>
<dbReference type="GO" id="GO:0051603">
    <property type="term" value="P:proteolysis involved in protein catabolic process"/>
    <property type="evidence" value="ECO:0007669"/>
    <property type="project" value="TreeGrafter"/>
</dbReference>
<feature type="non-terminal residue" evidence="2">
    <location>
        <position position="1"/>
    </location>
</feature>
<dbReference type="GO" id="GO:0043171">
    <property type="term" value="P:peptide catabolic process"/>
    <property type="evidence" value="ECO:0007669"/>
    <property type="project" value="TreeGrafter"/>
</dbReference>
<dbReference type="GO" id="GO:0046872">
    <property type="term" value="F:metal ion binding"/>
    <property type="evidence" value="ECO:0007669"/>
    <property type="project" value="UniProtKB-KW"/>
</dbReference>
<dbReference type="Gene3D" id="3.30.830.10">
    <property type="entry name" value="Metalloenzyme, LuxS/M16 peptidase-like"/>
    <property type="match status" value="1"/>
</dbReference>
<reference evidence="3" key="1">
    <citation type="submission" date="2022-10" db="EMBL/GenBank/DDBJ databases">
        <title>Genome assembly of Pristionchus species.</title>
        <authorList>
            <person name="Yoshida K."/>
            <person name="Sommer R.J."/>
        </authorList>
    </citation>
    <scope>NUCLEOTIDE SEQUENCE [LARGE SCALE GENOMIC DNA]</scope>
    <source>
        <strain evidence="3">RS5460</strain>
    </source>
</reference>
<evidence type="ECO:0000256" key="1">
    <source>
        <dbReference type="ARBA" id="ARBA00022723"/>
    </source>
</evidence>
<dbReference type="GO" id="GO:0005829">
    <property type="term" value="C:cytosol"/>
    <property type="evidence" value="ECO:0007669"/>
    <property type="project" value="TreeGrafter"/>
</dbReference>
<keyword evidence="3" id="KW-1185">Reference proteome</keyword>
<evidence type="ECO:0000313" key="3">
    <source>
        <dbReference type="Proteomes" id="UP001328107"/>
    </source>
</evidence>
<dbReference type="PANTHER" id="PTHR43690">
    <property type="entry name" value="NARDILYSIN"/>
    <property type="match status" value="1"/>
</dbReference>
<dbReference type="InterPro" id="IPR050626">
    <property type="entry name" value="Peptidase_M16"/>
</dbReference>
<keyword evidence="1" id="KW-0479">Metal-binding</keyword>
<dbReference type="GO" id="GO:0004222">
    <property type="term" value="F:metalloendopeptidase activity"/>
    <property type="evidence" value="ECO:0007669"/>
    <property type="project" value="TreeGrafter"/>
</dbReference>
<evidence type="ECO:0000313" key="2">
    <source>
        <dbReference type="EMBL" id="GMR55334.1"/>
    </source>
</evidence>
<dbReference type="EMBL" id="BTRK01000005">
    <property type="protein sequence ID" value="GMR55334.1"/>
    <property type="molecule type" value="Genomic_DNA"/>
</dbReference>
<comment type="caution">
    <text evidence="2">The sequence shown here is derived from an EMBL/GenBank/DDBJ whole genome shotgun (WGS) entry which is preliminary data.</text>
</comment>
<name>A0AAN5I8G9_9BILA</name>
<dbReference type="PANTHER" id="PTHR43690:SF18">
    <property type="entry name" value="INSULIN-DEGRADING ENZYME-RELATED"/>
    <property type="match status" value="1"/>
</dbReference>
<dbReference type="SUPFAM" id="SSF63411">
    <property type="entry name" value="LuxS/MPP-like metallohydrolase"/>
    <property type="match status" value="1"/>
</dbReference>
<sequence>GNSFVFRYAQSTHEVGCVQIILQLGQRNLREKCLLSILNQMINEPAFEYLRTTEKLGYIVWTWPERSVTAQSLC</sequence>
<dbReference type="InterPro" id="IPR011249">
    <property type="entry name" value="Metalloenz_LuxS/M16"/>
</dbReference>
<accession>A0AAN5I8G9</accession>
<dbReference type="GO" id="GO:0005739">
    <property type="term" value="C:mitochondrion"/>
    <property type="evidence" value="ECO:0007669"/>
    <property type="project" value="TreeGrafter"/>
</dbReference>